<dbReference type="PANTHER" id="PTHR12558">
    <property type="entry name" value="CELL DIVISION CYCLE 16,23,27"/>
    <property type="match status" value="1"/>
</dbReference>
<protein>
    <submittedName>
        <fullName evidence="5">DNA-binding cell division cycle control protein</fullName>
    </submittedName>
</protein>
<proteinExistence type="inferred from homology"/>
<feature type="compositionally biased region" description="Low complexity" evidence="4">
    <location>
        <begin position="530"/>
        <end position="542"/>
    </location>
</feature>
<dbReference type="GO" id="GO:0031145">
    <property type="term" value="P:anaphase-promoting complex-dependent catabolic process"/>
    <property type="evidence" value="ECO:0007669"/>
    <property type="project" value="TreeGrafter"/>
</dbReference>
<dbReference type="InterPro" id="IPR011990">
    <property type="entry name" value="TPR-like_helical_dom_sf"/>
</dbReference>
<accession>A0A0F7SFS3</accession>
<dbReference type="SUPFAM" id="SSF48452">
    <property type="entry name" value="TPR-like"/>
    <property type="match status" value="2"/>
</dbReference>
<dbReference type="GO" id="GO:0005680">
    <property type="term" value="C:anaphase-promoting complex"/>
    <property type="evidence" value="ECO:0007669"/>
    <property type="project" value="UniProtKB-ARBA"/>
</dbReference>
<keyword evidence="5" id="KW-0132">Cell division</keyword>
<evidence type="ECO:0000313" key="5">
    <source>
        <dbReference type="EMBL" id="CDZ97175.1"/>
    </source>
</evidence>
<dbReference type="EMBL" id="LN483167">
    <property type="protein sequence ID" value="CDZ97175.1"/>
    <property type="molecule type" value="Genomic_DNA"/>
</dbReference>
<feature type="compositionally biased region" description="Polar residues" evidence="4">
    <location>
        <begin position="217"/>
        <end position="227"/>
    </location>
</feature>
<feature type="region of interest" description="Disordered" evidence="4">
    <location>
        <begin position="429"/>
        <end position="552"/>
    </location>
</feature>
<feature type="repeat" description="TPR" evidence="3">
    <location>
        <begin position="605"/>
        <end position="638"/>
    </location>
</feature>
<evidence type="ECO:0000256" key="2">
    <source>
        <dbReference type="ARBA" id="ARBA00038210"/>
    </source>
</evidence>
<comment type="similarity">
    <text evidence="2">Belongs to the APC3/CDC27 family.</text>
</comment>
<keyword evidence="1 3" id="KW-0802">TPR repeat</keyword>
<feature type="compositionally biased region" description="Polar residues" evidence="4">
    <location>
        <begin position="516"/>
        <end position="529"/>
    </location>
</feature>
<dbReference type="Gene3D" id="1.25.40.10">
    <property type="entry name" value="Tetratricopeptide repeat domain"/>
    <property type="match status" value="4"/>
</dbReference>
<dbReference type="GO" id="GO:0003677">
    <property type="term" value="F:DNA binding"/>
    <property type="evidence" value="ECO:0007669"/>
    <property type="project" value="UniProtKB-KW"/>
</dbReference>
<dbReference type="PROSITE" id="PS50293">
    <property type="entry name" value="TPR_REGION"/>
    <property type="match status" value="1"/>
</dbReference>
<dbReference type="GO" id="GO:0007091">
    <property type="term" value="P:metaphase/anaphase transition of mitotic cell cycle"/>
    <property type="evidence" value="ECO:0007669"/>
    <property type="project" value="TreeGrafter"/>
</dbReference>
<dbReference type="GO" id="GO:0016567">
    <property type="term" value="P:protein ubiquitination"/>
    <property type="evidence" value="ECO:0007669"/>
    <property type="project" value="TreeGrafter"/>
</dbReference>
<evidence type="ECO:0000256" key="3">
    <source>
        <dbReference type="PROSITE-ProRule" id="PRU00339"/>
    </source>
</evidence>
<feature type="repeat" description="TPR" evidence="3">
    <location>
        <begin position="843"/>
        <end position="876"/>
    </location>
</feature>
<feature type="region of interest" description="Disordered" evidence="4">
    <location>
        <begin position="217"/>
        <end position="253"/>
    </location>
</feature>
<name>A0A0F7SFS3_PHARH</name>
<dbReference type="PROSITE" id="PS50005">
    <property type="entry name" value="TPR"/>
    <property type="match status" value="5"/>
</dbReference>
<feature type="region of interest" description="Disordered" evidence="4">
    <location>
        <begin position="880"/>
        <end position="903"/>
    </location>
</feature>
<sequence>MEYPSLFPRTSEPAAADVDVVVDRLACLVVSHMALSPASPTSLLLSSILHSILAFQSRYILHSTPANHLGRYLYAECLLASGAPHSAWNLVREEAELGEVELAEVGAKACEQIGRFRDGSWLLEVASERRQAREAEGTRPTPLKPPVITPSDALTKAARLCLKASLSSKGNEPDQAGHAYLTALKLDPFCWEAFHGLCRLGYVFPEVDVFPPLHQLPTSRSQSSVPASANVPAPLQPGSPLAGTSRAIPTTTSLPLYPPNAVNQLSAQSSNSDSNLAATPDWGYQTVNGNGYTGGLFKKQLFPSQAGEGNRVGIGFFTPEAAGPAVRASRPLVASWLIGGSQGVQSPDSSISSFHQHTHRAHHQLNPLGQTHGYHSSSLAQTPVMAVPSSHPSLLPTAGPSIPSWLSTASSAVTPPLNGDGFPQIGTTGCESENVVGTGKLPMKRPRGGRGMILEPTAEDSPTEQAGIKSRSRTNSIESINQAGLARRSSRLSQVPGSALVADRKPKNLPKRRQRSNPMSPTASDSSMTDQPHSPQPHSSRSPLPPSLPDVLSEPSSVELLKADNYILQIMRLFGLADMYMSAYKCKDALEMLDALPDEVSYLNSDVRAMVGRCYFEQVEYVKAKRAFVECRKLDPYRLRDMDLFSTLLWHLNDETMLSFLSQELTSINPTAPEAWIVTGNAFSLQKEHDEAMRCFRRASNLDPRCAYAYSLSGHEAISMEEFDRGIAFFQMSLRIDRRHFQAWYGLGTAYTCKNKLRQAEYHFRRAVEISPSNAVLLVCVGQVLEKRGEKEEALKVFERAFEIAPDSPMVGFRRAKAMVGLGHIMPALAALKTLVIKTPNEFNIHFLLGKLFKQINDHANSMKSFAYALDLDPKMSSAIKAAQASGRDEEEEEGGDDVGRDV</sequence>
<keyword evidence="5" id="KW-0131">Cell cycle</keyword>
<reference evidence="5" key="1">
    <citation type="submission" date="2014-08" db="EMBL/GenBank/DDBJ databases">
        <authorList>
            <person name="Sharma Rahul"/>
            <person name="Thines Marco"/>
        </authorList>
    </citation>
    <scope>NUCLEOTIDE SEQUENCE</scope>
</reference>
<dbReference type="Pfam" id="PF13181">
    <property type="entry name" value="TPR_8"/>
    <property type="match status" value="4"/>
</dbReference>
<feature type="compositionally biased region" description="Polar residues" evidence="4">
    <location>
        <begin position="473"/>
        <end position="482"/>
    </location>
</feature>
<feature type="repeat" description="TPR" evidence="3">
    <location>
        <begin position="673"/>
        <end position="706"/>
    </location>
</feature>
<evidence type="ECO:0000256" key="1">
    <source>
        <dbReference type="ARBA" id="ARBA00022803"/>
    </source>
</evidence>
<feature type="repeat" description="TPR" evidence="3">
    <location>
        <begin position="775"/>
        <end position="808"/>
    </location>
</feature>
<dbReference type="AlphaFoldDB" id="A0A0F7SFS3"/>
<dbReference type="SMART" id="SM00028">
    <property type="entry name" value="TPR"/>
    <property type="match status" value="7"/>
</dbReference>
<dbReference type="GO" id="GO:0051301">
    <property type="term" value="P:cell division"/>
    <property type="evidence" value="ECO:0007669"/>
    <property type="project" value="UniProtKB-KW"/>
</dbReference>
<dbReference type="InterPro" id="IPR019734">
    <property type="entry name" value="TPR_rpt"/>
</dbReference>
<evidence type="ECO:0000256" key="4">
    <source>
        <dbReference type="SAM" id="MobiDB-lite"/>
    </source>
</evidence>
<keyword evidence="5" id="KW-0238">DNA-binding</keyword>
<organism evidence="5">
    <name type="scientific">Phaffia rhodozyma</name>
    <name type="common">Yeast</name>
    <name type="synonym">Xanthophyllomyces dendrorhous</name>
    <dbReference type="NCBI Taxonomy" id="264483"/>
    <lineage>
        <taxon>Eukaryota</taxon>
        <taxon>Fungi</taxon>
        <taxon>Dikarya</taxon>
        <taxon>Basidiomycota</taxon>
        <taxon>Agaricomycotina</taxon>
        <taxon>Tremellomycetes</taxon>
        <taxon>Cystofilobasidiales</taxon>
        <taxon>Mrakiaceae</taxon>
        <taxon>Phaffia</taxon>
    </lineage>
</organism>
<dbReference type="GO" id="GO:0005737">
    <property type="term" value="C:cytoplasm"/>
    <property type="evidence" value="ECO:0007669"/>
    <property type="project" value="TreeGrafter"/>
</dbReference>
<dbReference type="PANTHER" id="PTHR12558:SF13">
    <property type="entry name" value="CELL DIVISION CYCLE PROTEIN 27 HOMOLOG"/>
    <property type="match status" value="1"/>
</dbReference>
<feature type="repeat" description="TPR" evidence="3">
    <location>
        <begin position="741"/>
        <end position="774"/>
    </location>
</feature>